<dbReference type="PANTHER" id="PTHR21222:SF1">
    <property type="entry name" value="MIT DOMAIN-CONTAINING PROTEIN 1"/>
    <property type="match status" value="1"/>
</dbReference>
<evidence type="ECO:0000313" key="3">
    <source>
        <dbReference type="RefSeq" id="XP_031561354.1"/>
    </source>
</evidence>
<dbReference type="OrthoDB" id="19553at2759"/>
<dbReference type="SUPFAM" id="SSF116846">
    <property type="entry name" value="MIT domain"/>
    <property type="match status" value="1"/>
</dbReference>
<evidence type="ECO:0000259" key="1">
    <source>
        <dbReference type="SMART" id="SM00745"/>
    </source>
</evidence>
<protein>
    <submittedName>
        <fullName evidence="3">MIT domain-containing protein 1-like</fullName>
    </submittedName>
</protein>
<organism evidence="2 3">
    <name type="scientific">Actinia tenebrosa</name>
    <name type="common">Australian red waratah sea anemone</name>
    <dbReference type="NCBI Taxonomy" id="6105"/>
    <lineage>
        <taxon>Eukaryota</taxon>
        <taxon>Metazoa</taxon>
        <taxon>Cnidaria</taxon>
        <taxon>Anthozoa</taxon>
        <taxon>Hexacorallia</taxon>
        <taxon>Actiniaria</taxon>
        <taxon>Actiniidae</taxon>
        <taxon>Actinia</taxon>
    </lineage>
</organism>
<dbReference type="InParanoid" id="A0A6P8HYB1"/>
<dbReference type="InterPro" id="IPR038113">
    <property type="entry name" value="MITD1_C_sf"/>
</dbReference>
<dbReference type="InterPro" id="IPR052817">
    <property type="entry name" value="MIT_domain_contain_protein1"/>
</dbReference>
<dbReference type="FunCoup" id="A0A6P8HYB1">
    <property type="interactions" value="981"/>
</dbReference>
<dbReference type="KEGG" id="aten:116297287"/>
<evidence type="ECO:0000313" key="2">
    <source>
        <dbReference type="Proteomes" id="UP000515163"/>
    </source>
</evidence>
<dbReference type="GeneID" id="116297287"/>
<dbReference type="Pfam" id="PF16565">
    <property type="entry name" value="MIT_C"/>
    <property type="match status" value="1"/>
</dbReference>
<dbReference type="SMART" id="SM00745">
    <property type="entry name" value="MIT"/>
    <property type="match status" value="1"/>
</dbReference>
<dbReference type="InterPro" id="IPR007330">
    <property type="entry name" value="MIT_dom"/>
</dbReference>
<dbReference type="Gene3D" id="3.30.870.30">
    <property type="entry name" value="MITD, C-terminal phospholipase D-like domain"/>
    <property type="match status" value="1"/>
</dbReference>
<dbReference type="Gene3D" id="1.20.58.80">
    <property type="entry name" value="Phosphotransferase system, lactose/cellobiose-type IIA subunit"/>
    <property type="match status" value="1"/>
</dbReference>
<dbReference type="InterPro" id="IPR032341">
    <property type="entry name" value="MITD1_C"/>
</dbReference>
<accession>A0A6P8HYB1</accession>
<name>A0A6P8HYB1_ACTTE</name>
<dbReference type="InterPro" id="IPR036181">
    <property type="entry name" value="MIT_dom_sf"/>
</dbReference>
<sequence length="236" mass="27511">MTLEAAISVLKRAVQLDEDKSFSEALVCYQEGMSLLMSELKETKDDVIKKRYRDQMNAYLDRATKLKEFVQEKKTTGEYHEQIKIKNGQVGYGYAKIFGPYLDKSVTEVVVEDAYIRSTHQIYNLLRLCELLVLKGSVQVIKLFTGQDDNAEKRRLQNDGLQELVKSLKKYSINLQVTYTNTLHDREIRFDNGWVIKIGRGLDYFKPPSGKFCIGYCDYNLRECHQTDIDIYFKRK</sequence>
<dbReference type="RefSeq" id="XP_031561354.1">
    <property type="nucleotide sequence ID" value="XM_031705494.1"/>
</dbReference>
<dbReference type="PANTHER" id="PTHR21222">
    <property type="entry name" value="MIT DOMAIN-CONTAINING PROTEIN 1"/>
    <property type="match status" value="1"/>
</dbReference>
<feature type="domain" description="MIT" evidence="1">
    <location>
        <begin position="1"/>
        <end position="76"/>
    </location>
</feature>
<dbReference type="AlphaFoldDB" id="A0A6P8HYB1"/>
<dbReference type="Pfam" id="PF04212">
    <property type="entry name" value="MIT"/>
    <property type="match status" value="1"/>
</dbReference>
<gene>
    <name evidence="3" type="primary">LOC116297287</name>
</gene>
<dbReference type="Proteomes" id="UP000515163">
    <property type="component" value="Unplaced"/>
</dbReference>
<reference evidence="3" key="1">
    <citation type="submission" date="2025-08" db="UniProtKB">
        <authorList>
            <consortium name="RefSeq"/>
        </authorList>
    </citation>
    <scope>IDENTIFICATION</scope>
    <source>
        <tissue evidence="3">Tentacle</tissue>
    </source>
</reference>
<proteinExistence type="predicted"/>
<keyword evidence="2" id="KW-1185">Reference proteome</keyword>